<dbReference type="Gene3D" id="2.40.50.100">
    <property type="match status" value="1"/>
</dbReference>
<dbReference type="EC" id="7.1.2.2" evidence="7"/>
<dbReference type="Gene3D" id="2.40.30.20">
    <property type="match status" value="1"/>
</dbReference>
<feature type="binding site" evidence="7">
    <location>
        <begin position="231"/>
        <end position="238"/>
    </location>
    <ligand>
        <name>ATP</name>
        <dbReference type="ChEBI" id="CHEBI:30616"/>
    </ligand>
</feature>
<comment type="similarity">
    <text evidence="1 7">Belongs to the ATPase alpha/beta chains family.</text>
</comment>
<dbReference type="Pfam" id="PF22919">
    <property type="entry name" value="ATP-synt_VA_C"/>
    <property type="match status" value="1"/>
</dbReference>
<dbReference type="CDD" id="cd18111">
    <property type="entry name" value="ATP-synt_V_A-type_alpha_C"/>
    <property type="match status" value="1"/>
</dbReference>
<dbReference type="InterPro" id="IPR000194">
    <property type="entry name" value="ATPase_F1/V1/A1_a/bsu_nucl-bd"/>
</dbReference>
<dbReference type="STRING" id="309803.CTN_0920"/>
<dbReference type="Pfam" id="PF02874">
    <property type="entry name" value="ATP-synt_ab_N"/>
    <property type="match status" value="1"/>
</dbReference>
<dbReference type="InterPro" id="IPR031686">
    <property type="entry name" value="ATP-synth_a_Xtn"/>
</dbReference>
<keyword evidence="3 7" id="KW-0547">Nucleotide-binding</keyword>
<comment type="catalytic activity">
    <reaction evidence="7">
        <text>ATP + H2O + 4 H(+)(in) = ADP + phosphate + 5 H(+)(out)</text>
        <dbReference type="Rhea" id="RHEA:57720"/>
        <dbReference type="ChEBI" id="CHEBI:15377"/>
        <dbReference type="ChEBI" id="CHEBI:15378"/>
        <dbReference type="ChEBI" id="CHEBI:30616"/>
        <dbReference type="ChEBI" id="CHEBI:43474"/>
        <dbReference type="ChEBI" id="CHEBI:456216"/>
        <dbReference type="EC" id="7.1.2.2"/>
    </reaction>
</comment>
<keyword evidence="2 7" id="KW-0813">Transport</keyword>
<dbReference type="eggNOG" id="COG1155">
    <property type="taxonomic scope" value="Bacteria"/>
</dbReference>
<protein>
    <recommendedName>
        <fullName evidence="7">V-type ATP synthase alpha chain</fullName>
        <ecNumber evidence="7">7.1.2.2</ecNumber>
    </recommendedName>
    <alternativeName>
        <fullName evidence="7">V-ATPase subunit A</fullName>
    </alternativeName>
</protein>
<keyword evidence="7" id="KW-0066">ATP synthesis</keyword>
<dbReference type="GO" id="GO:0005524">
    <property type="term" value="F:ATP binding"/>
    <property type="evidence" value="ECO:0007669"/>
    <property type="project" value="UniProtKB-UniRule"/>
</dbReference>
<keyword evidence="4 7" id="KW-0067">ATP-binding</keyword>
<feature type="domain" description="ATPase F1/V1/A1 complex alpha/beta subunit nucleotide-binding" evidence="8">
    <location>
        <begin position="211"/>
        <end position="432"/>
    </location>
</feature>
<evidence type="ECO:0000313" key="13">
    <source>
        <dbReference type="Proteomes" id="UP000000445"/>
    </source>
</evidence>
<dbReference type="CDD" id="cd01134">
    <property type="entry name" value="V_A-ATPase_A"/>
    <property type="match status" value="1"/>
</dbReference>
<dbReference type="NCBIfam" id="NF003220">
    <property type="entry name" value="PRK04192.1"/>
    <property type="match status" value="1"/>
</dbReference>
<dbReference type="PANTHER" id="PTHR43607:SF1">
    <property type="entry name" value="H(+)-TRANSPORTING TWO-SECTOR ATPASE"/>
    <property type="match status" value="1"/>
</dbReference>
<dbReference type="HAMAP" id="MF_00309">
    <property type="entry name" value="ATP_synth_A_arch"/>
    <property type="match status" value="1"/>
</dbReference>
<dbReference type="SMR" id="B9K813"/>
<dbReference type="InterPro" id="IPR022878">
    <property type="entry name" value="V-ATPase_asu"/>
</dbReference>
<dbReference type="GO" id="GO:0046933">
    <property type="term" value="F:proton-transporting ATP synthase activity, rotational mechanism"/>
    <property type="evidence" value="ECO:0007669"/>
    <property type="project" value="UniProtKB-UniRule"/>
</dbReference>
<proteinExistence type="inferred from homology"/>
<name>B9K813_THENN</name>
<dbReference type="PANTHER" id="PTHR43607">
    <property type="entry name" value="V-TYPE PROTON ATPASE CATALYTIC SUBUNIT A"/>
    <property type="match status" value="1"/>
</dbReference>
<dbReference type="InterPro" id="IPR020003">
    <property type="entry name" value="ATPase_a/bsu_AS"/>
</dbReference>
<feature type="domain" description="ATP synthase A/B type C-terminal" evidence="11">
    <location>
        <begin position="440"/>
        <end position="536"/>
    </location>
</feature>
<dbReference type="InterPro" id="IPR024034">
    <property type="entry name" value="ATPase_F1/V1_b/a_C"/>
</dbReference>
<evidence type="ECO:0000256" key="1">
    <source>
        <dbReference type="ARBA" id="ARBA00008936"/>
    </source>
</evidence>
<evidence type="ECO:0000256" key="4">
    <source>
        <dbReference type="ARBA" id="ARBA00022840"/>
    </source>
</evidence>
<evidence type="ECO:0000256" key="5">
    <source>
        <dbReference type="ARBA" id="ARBA00022967"/>
    </source>
</evidence>
<dbReference type="InterPro" id="IPR055190">
    <property type="entry name" value="ATP-synt_VA_C"/>
</dbReference>
<evidence type="ECO:0000259" key="10">
    <source>
        <dbReference type="Pfam" id="PF16886"/>
    </source>
</evidence>
<evidence type="ECO:0000256" key="3">
    <source>
        <dbReference type="ARBA" id="ARBA00022741"/>
    </source>
</evidence>
<evidence type="ECO:0000256" key="7">
    <source>
        <dbReference type="HAMAP-Rule" id="MF_00309"/>
    </source>
</evidence>
<dbReference type="GO" id="GO:0042777">
    <property type="term" value="P:proton motive force-driven plasma membrane ATP synthesis"/>
    <property type="evidence" value="ECO:0007669"/>
    <property type="project" value="UniProtKB-UniRule"/>
</dbReference>
<reference evidence="12 13" key="1">
    <citation type="journal article" date="2009" name="Biosci. Biotechnol. Biochem.">
        <title>WeGAS: a web-based microbial genome annotation system.</title>
        <authorList>
            <person name="Lee D."/>
            <person name="Seo H."/>
            <person name="Park C."/>
            <person name="Park K."/>
        </authorList>
    </citation>
    <scope>NUCLEOTIDE SEQUENCE [LARGE SCALE GENOMIC DNA]</scope>
    <source>
        <strain evidence="13">ATCC 49049 / DSM 4359 / NBRC 107923 / NS-E</strain>
    </source>
</reference>
<dbReference type="InterPro" id="IPR004100">
    <property type="entry name" value="ATPase_F1/V1/A1_a/bsu_N"/>
</dbReference>
<dbReference type="SUPFAM" id="SSF52540">
    <property type="entry name" value="P-loop containing nucleoside triphosphate hydrolases"/>
    <property type="match status" value="1"/>
</dbReference>
<dbReference type="SUPFAM" id="SSF50615">
    <property type="entry name" value="N-terminal domain of alpha and beta subunits of F1 ATP synthase"/>
    <property type="match status" value="1"/>
</dbReference>
<evidence type="ECO:0000259" key="9">
    <source>
        <dbReference type="Pfam" id="PF02874"/>
    </source>
</evidence>
<dbReference type="Pfam" id="PF00006">
    <property type="entry name" value="ATP-synt_ab"/>
    <property type="match status" value="1"/>
</dbReference>
<sequence length="587" mass="66316">MMRILEINGPVVKVDNTGDLSMHEMVYVGKLGLIGEIIALRGKIAIVQVYEETSMLEPGEPVERTGKMLSVVLGPGLLGNIYDGIQRPLRTLLEKAGPFMKRGVRAFGLDTDKFWSVSVLKREGERVRGGDVIAEVQETNSIRHRIMVPPHIKEGTLVNVRQSGDYRVTDTIAVVKTEDGMEEIKLYQEWPVRVPRPVKRFLEPTVPLITGQRVIDIFFPISKGGTAAIPGGFGTGKTITQHQLAKWADTDVVVYIGCGERGNEMTEVLEEFPQLQDPRTGKPLMDRTILIANTSNMPVSAREASIYTGITIAEYFRDMGYNVALMADSTSRWAEALRELSGRLEEMPVEEGYPSYLATRIAQFYERAGLCENLNGTVGSVTIIGAVSPPGGDFSEPVTQHTKRFVRCFWALDRNLAYSRHYPSINWITSYSEYVETLEDWFKDNVDPEWPRYREDALRILIEDDRLQQIIKIMGEDVLPDDQKLTVLVARIIKTGILQQNAFSKVDSFCPLEKQFKILKLIVDTYYNARKMLEKAIPVGKILPPEIVSKLSTLKESDHFDEELAEIEKTLTDHFEELEKLYPNKAR</sequence>
<feature type="domain" description="ATPsynthase alpha/beta subunit barrel-sandwich" evidence="10">
    <location>
        <begin position="108"/>
        <end position="193"/>
    </location>
</feature>
<keyword evidence="6 7" id="KW-0406">Ion transport</keyword>
<dbReference type="KEGG" id="tna:CTN_0920"/>
<dbReference type="GO" id="GO:0045259">
    <property type="term" value="C:proton-transporting ATP synthase complex"/>
    <property type="evidence" value="ECO:0007669"/>
    <property type="project" value="UniProtKB-ARBA"/>
</dbReference>
<dbReference type="Gene3D" id="1.10.1140.10">
    <property type="entry name" value="Bovine Mitochondrial F1-atpase, Atp Synthase Beta Chain, Chain D, domain 3"/>
    <property type="match status" value="1"/>
</dbReference>
<dbReference type="SUPFAM" id="SSF47917">
    <property type="entry name" value="C-terminal domain of alpha and beta subunits of F1 ATP synthase"/>
    <property type="match status" value="1"/>
</dbReference>
<keyword evidence="7" id="KW-0375">Hydrogen ion transport</keyword>
<dbReference type="Gene3D" id="3.40.50.300">
    <property type="entry name" value="P-loop containing nucleotide triphosphate hydrolases"/>
    <property type="match status" value="1"/>
</dbReference>
<evidence type="ECO:0000259" key="8">
    <source>
        <dbReference type="Pfam" id="PF00006"/>
    </source>
</evidence>
<accession>B9K813</accession>
<dbReference type="RefSeq" id="WP_015919413.1">
    <property type="nucleotide sequence ID" value="NC_011978.1"/>
</dbReference>
<dbReference type="EMBL" id="CP000916">
    <property type="protein sequence ID" value="ACM23096.1"/>
    <property type="molecule type" value="Genomic_DNA"/>
</dbReference>
<dbReference type="PROSITE" id="PS00152">
    <property type="entry name" value="ATPASE_ALPHA_BETA"/>
    <property type="match status" value="1"/>
</dbReference>
<dbReference type="InterPro" id="IPR027417">
    <property type="entry name" value="P-loop_NTPase"/>
</dbReference>
<dbReference type="Proteomes" id="UP000000445">
    <property type="component" value="Chromosome"/>
</dbReference>
<evidence type="ECO:0000259" key="11">
    <source>
        <dbReference type="Pfam" id="PF22919"/>
    </source>
</evidence>
<keyword evidence="5 7" id="KW-1278">Translocase</keyword>
<gene>
    <name evidence="7" type="primary">atpA</name>
    <name evidence="12" type="ordered locus">CTN_0920</name>
</gene>
<keyword evidence="13" id="KW-1185">Reference proteome</keyword>
<feature type="domain" description="ATPase F1/V1/A1 complex alpha/beta subunit N-terminal" evidence="9">
    <location>
        <begin position="4"/>
        <end position="66"/>
    </location>
</feature>
<dbReference type="AlphaFoldDB" id="B9K813"/>
<evidence type="ECO:0000313" key="12">
    <source>
        <dbReference type="EMBL" id="ACM23096.1"/>
    </source>
</evidence>
<dbReference type="Pfam" id="PF16886">
    <property type="entry name" value="ATP-synt_ab_Xtn"/>
    <property type="match status" value="1"/>
</dbReference>
<dbReference type="GO" id="GO:0046961">
    <property type="term" value="F:proton-transporting ATPase activity, rotational mechanism"/>
    <property type="evidence" value="ECO:0007669"/>
    <property type="project" value="InterPro"/>
</dbReference>
<evidence type="ECO:0000256" key="2">
    <source>
        <dbReference type="ARBA" id="ARBA00022448"/>
    </source>
</evidence>
<dbReference type="InterPro" id="IPR023366">
    <property type="entry name" value="ATP_synth_asu-like_sf"/>
</dbReference>
<dbReference type="HOGENOM" id="CLU_008162_3_1_0"/>
<comment type="function">
    <text evidence="7">Produces ATP from ADP in the presence of a proton gradient across the membrane. The V-type alpha chain is a catalytic subunit.</text>
</comment>
<dbReference type="InterPro" id="IPR036121">
    <property type="entry name" value="ATPase_F1/V1/A1_a/bsu_N_sf"/>
</dbReference>
<evidence type="ECO:0000256" key="6">
    <source>
        <dbReference type="ARBA" id="ARBA00023065"/>
    </source>
</evidence>
<organism evidence="12 13">
    <name type="scientific">Thermotoga neapolitana (strain ATCC 49049 / DSM 4359 / NBRC 107923 / NS-E)</name>
    <dbReference type="NCBI Taxonomy" id="309803"/>
    <lineage>
        <taxon>Bacteria</taxon>
        <taxon>Thermotogati</taxon>
        <taxon>Thermotogota</taxon>
        <taxon>Thermotogae</taxon>
        <taxon>Thermotogales</taxon>
        <taxon>Thermotogaceae</taxon>
        <taxon>Thermotoga</taxon>
    </lineage>
</organism>